<gene>
    <name evidence="3" type="ORF">CJ030_MR7G026899</name>
</gene>
<dbReference type="Proteomes" id="UP000516437">
    <property type="component" value="Chromosome 7"/>
</dbReference>
<dbReference type="InterPro" id="IPR035897">
    <property type="entry name" value="Toll_tir_struct_dom_sf"/>
</dbReference>
<dbReference type="Pfam" id="PF01582">
    <property type="entry name" value="TIR"/>
    <property type="match status" value="1"/>
</dbReference>
<name>A0A6A1V9W0_9ROSI</name>
<reference evidence="3 4" key="1">
    <citation type="journal article" date="2019" name="Plant Biotechnol. J.">
        <title>The red bayberry genome and genetic basis of sex determination.</title>
        <authorList>
            <person name="Jia H.M."/>
            <person name="Jia H.J."/>
            <person name="Cai Q.L."/>
            <person name="Wang Y."/>
            <person name="Zhao H.B."/>
            <person name="Yang W.F."/>
            <person name="Wang G.Y."/>
            <person name="Li Y.H."/>
            <person name="Zhan D.L."/>
            <person name="Shen Y.T."/>
            <person name="Niu Q.F."/>
            <person name="Chang L."/>
            <person name="Qiu J."/>
            <person name="Zhao L."/>
            <person name="Xie H.B."/>
            <person name="Fu W.Y."/>
            <person name="Jin J."/>
            <person name="Li X.W."/>
            <person name="Jiao Y."/>
            <person name="Zhou C.C."/>
            <person name="Tu T."/>
            <person name="Chai C.Y."/>
            <person name="Gao J.L."/>
            <person name="Fan L.J."/>
            <person name="van de Weg E."/>
            <person name="Wang J.Y."/>
            <person name="Gao Z.S."/>
        </authorList>
    </citation>
    <scope>NUCLEOTIDE SEQUENCE [LARGE SCALE GENOMIC DNA]</scope>
    <source>
        <tissue evidence="3">Leaves</tissue>
    </source>
</reference>
<evidence type="ECO:0000259" key="2">
    <source>
        <dbReference type="PROSITE" id="PS50104"/>
    </source>
</evidence>
<keyword evidence="4" id="KW-1185">Reference proteome</keyword>
<dbReference type="PROSITE" id="PS50104">
    <property type="entry name" value="TIR"/>
    <property type="match status" value="1"/>
</dbReference>
<dbReference type="PANTHER" id="PTHR32009">
    <property type="entry name" value="TMV RESISTANCE PROTEIN N-LIKE"/>
    <property type="match status" value="1"/>
</dbReference>
<dbReference type="PANTHER" id="PTHR32009:SF115">
    <property type="entry name" value="RPP1-LIKE DISEASE RESISTANCE PROTEIN-RELATED"/>
    <property type="match status" value="1"/>
</dbReference>
<dbReference type="SUPFAM" id="SSF52200">
    <property type="entry name" value="Toll/Interleukin receptor TIR domain"/>
    <property type="match status" value="1"/>
</dbReference>
<dbReference type="EMBL" id="RXIC02000025">
    <property type="protein sequence ID" value="KAB1207950.1"/>
    <property type="molecule type" value="Genomic_DNA"/>
</dbReference>
<dbReference type="SMART" id="SM00255">
    <property type="entry name" value="TIR"/>
    <property type="match status" value="1"/>
</dbReference>
<feature type="domain" description="TIR" evidence="2">
    <location>
        <begin position="16"/>
        <end position="146"/>
    </location>
</feature>
<dbReference type="AlphaFoldDB" id="A0A6A1V9W0"/>
<sequence length="146" mass="16459">MNYDAVSAPSTPAFRHRWDVFLSFRGEESPHCHALTCNLRDSLEKHSVRVFHNEDGLHGADEITPSLLEAIEDSAASIAIFSPDYASSPRCLEILSKICECRRLLLPVFCGVTPSDVRRQGGCFEEQFRNYEERLGEAKVKTCEEP</sequence>
<dbReference type="GO" id="GO:0007165">
    <property type="term" value="P:signal transduction"/>
    <property type="evidence" value="ECO:0007669"/>
    <property type="project" value="InterPro"/>
</dbReference>
<keyword evidence="3" id="KW-0675">Receptor</keyword>
<dbReference type="InterPro" id="IPR000157">
    <property type="entry name" value="TIR_dom"/>
</dbReference>
<dbReference type="Gene3D" id="3.40.50.10140">
    <property type="entry name" value="Toll/interleukin-1 receptor homology (TIR) domain"/>
    <property type="match status" value="1"/>
</dbReference>
<evidence type="ECO:0000256" key="1">
    <source>
        <dbReference type="ARBA" id="ARBA00023027"/>
    </source>
</evidence>
<keyword evidence="1" id="KW-0520">NAD</keyword>
<evidence type="ECO:0000313" key="3">
    <source>
        <dbReference type="EMBL" id="KAB1207950.1"/>
    </source>
</evidence>
<comment type="caution">
    <text evidence="3">The sequence shown here is derived from an EMBL/GenBank/DDBJ whole genome shotgun (WGS) entry which is preliminary data.</text>
</comment>
<accession>A0A6A1V9W0</accession>
<dbReference type="OrthoDB" id="1905256at2759"/>
<evidence type="ECO:0000313" key="4">
    <source>
        <dbReference type="Proteomes" id="UP000516437"/>
    </source>
</evidence>
<organism evidence="3 4">
    <name type="scientific">Morella rubra</name>
    <name type="common">Chinese bayberry</name>
    <dbReference type="NCBI Taxonomy" id="262757"/>
    <lineage>
        <taxon>Eukaryota</taxon>
        <taxon>Viridiplantae</taxon>
        <taxon>Streptophyta</taxon>
        <taxon>Embryophyta</taxon>
        <taxon>Tracheophyta</taxon>
        <taxon>Spermatophyta</taxon>
        <taxon>Magnoliopsida</taxon>
        <taxon>eudicotyledons</taxon>
        <taxon>Gunneridae</taxon>
        <taxon>Pentapetalae</taxon>
        <taxon>rosids</taxon>
        <taxon>fabids</taxon>
        <taxon>Fagales</taxon>
        <taxon>Myricaceae</taxon>
        <taxon>Morella</taxon>
    </lineage>
</organism>
<protein>
    <submittedName>
        <fullName evidence="3">Toll/interleukin-1 receptor-like protein</fullName>
    </submittedName>
</protein>
<proteinExistence type="predicted"/>